<accession>A0A212FH84</accession>
<comment type="caution">
    <text evidence="1">The sequence shown here is derived from an EMBL/GenBank/DDBJ whole genome shotgun (WGS) entry which is preliminary data.</text>
</comment>
<reference evidence="1 2" key="1">
    <citation type="journal article" date="2011" name="Cell">
        <title>The monarch butterfly genome yields insights into long-distance migration.</title>
        <authorList>
            <person name="Zhan S."/>
            <person name="Merlin C."/>
            <person name="Boore J.L."/>
            <person name="Reppert S.M."/>
        </authorList>
    </citation>
    <scope>NUCLEOTIDE SEQUENCE [LARGE SCALE GENOMIC DNA]</scope>
    <source>
        <strain evidence="1">F-2</strain>
    </source>
</reference>
<dbReference type="Proteomes" id="UP000007151">
    <property type="component" value="Unassembled WGS sequence"/>
</dbReference>
<evidence type="ECO:0000313" key="1">
    <source>
        <dbReference type="EMBL" id="OWR53098.1"/>
    </source>
</evidence>
<dbReference type="EMBL" id="AGBW02008520">
    <property type="protein sequence ID" value="OWR53098.1"/>
    <property type="molecule type" value="Genomic_DNA"/>
</dbReference>
<gene>
    <name evidence="1" type="ORF">KGM_204394</name>
</gene>
<name>A0A212FH84_DANPL</name>
<evidence type="ECO:0000313" key="2">
    <source>
        <dbReference type="Proteomes" id="UP000007151"/>
    </source>
</evidence>
<dbReference type="InParanoid" id="A0A212FH84"/>
<dbReference type="AlphaFoldDB" id="A0A212FH84"/>
<keyword evidence="2" id="KW-1185">Reference proteome</keyword>
<sequence>MIFHRIAIKISLLFKMRARVLLAIAVYILYNTRLMCGKPYNYPLLYRDHVYTSLSKNGEEMFFAVNIHPSCAKKRGECIKREQCRDRKILYISRVCYKRDLVCCYDDTIKRPKVGRTNCNNCSSEDYIAEYN</sequence>
<protein>
    <submittedName>
        <fullName evidence="1">Uncharacterized protein</fullName>
    </submittedName>
</protein>
<dbReference type="KEGG" id="dpl:KGM_204394"/>
<organism evidence="1 2">
    <name type="scientific">Danaus plexippus plexippus</name>
    <dbReference type="NCBI Taxonomy" id="278856"/>
    <lineage>
        <taxon>Eukaryota</taxon>
        <taxon>Metazoa</taxon>
        <taxon>Ecdysozoa</taxon>
        <taxon>Arthropoda</taxon>
        <taxon>Hexapoda</taxon>
        <taxon>Insecta</taxon>
        <taxon>Pterygota</taxon>
        <taxon>Neoptera</taxon>
        <taxon>Endopterygota</taxon>
        <taxon>Lepidoptera</taxon>
        <taxon>Glossata</taxon>
        <taxon>Ditrysia</taxon>
        <taxon>Papilionoidea</taxon>
        <taxon>Nymphalidae</taxon>
        <taxon>Danainae</taxon>
        <taxon>Danaini</taxon>
        <taxon>Danaina</taxon>
        <taxon>Danaus</taxon>
        <taxon>Danaus</taxon>
    </lineage>
</organism>
<proteinExistence type="predicted"/>